<sequence length="239" mass="27189">MGRSMYNPFCLKMMVASLPLHRSHYLQPVAVMTTPLPFPICPLPKKTLLRAIETMKIKDLICFSFTSNFAKNIVGALNLKLYDIKCMMGGDAHHLLFNICKNIIYVTIDFLSENYLIRSNRPPDVVCRLPGINAKAFLNHILETFHYPTIDYFSFSLNTRDGQWIYKVLNGMQIQKMGIDDVYTDCAETDKNAIIKLSQLSHNIKLNNTHRGDAQFGEEDSWNTHGQHEASTCGVLAKI</sequence>
<reference evidence="2 3" key="1">
    <citation type="journal article" date="1998" name="Science">
        <title>Genome sequence of the nematode C. elegans: a platform for investigating biology.</title>
        <authorList>
            <consortium name="The C. elegans sequencing consortium"/>
            <person name="Sulson J.E."/>
            <person name="Waterston R."/>
        </authorList>
    </citation>
    <scope>NUCLEOTIDE SEQUENCE [LARGE SCALE GENOMIC DNA]</scope>
    <source>
        <strain evidence="2 3">Bristol N2</strain>
    </source>
</reference>
<dbReference type="PhylomeDB" id="O02121"/>
<evidence type="ECO:0000313" key="4">
    <source>
        <dbReference type="WormBase" id="W03D2.2"/>
    </source>
</evidence>
<dbReference type="PANTHER" id="PTHR22899">
    <property type="entry name" value="CYCLIN-RELATED F-BOX FAMILY"/>
    <property type="match status" value="1"/>
</dbReference>
<keyword evidence="3" id="KW-1185">Reference proteome</keyword>
<dbReference type="PIR" id="T28768">
    <property type="entry name" value="T28768"/>
</dbReference>
<accession>O02121</accession>
<evidence type="ECO:0000313" key="3">
    <source>
        <dbReference type="Proteomes" id="UP000001940"/>
    </source>
</evidence>
<dbReference type="STRING" id="6239.W03D2.2.1"/>
<dbReference type="PaxDb" id="6239-W03D2.2"/>
<dbReference type="Proteomes" id="UP000001940">
    <property type="component" value="Chromosome IV"/>
</dbReference>
<dbReference type="AlphaFoldDB" id="O02121"/>
<dbReference type="InterPro" id="IPR053222">
    <property type="entry name" value="Zygotic_Embryogenesis-Asso"/>
</dbReference>
<name>O02121_CAEEL</name>
<dbReference type="AGR" id="WB:WBGene00020979"/>
<dbReference type="HOGENOM" id="CLU_1162051_0_0_1"/>
<dbReference type="KEGG" id="cel:CELE_W03D2.2"/>
<evidence type="ECO:0000313" key="2">
    <source>
        <dbReference type="EMBL" id="CCD66760.1"/>
    </source>
</evidence>
<dbReference type="Bgee" id="WBGene00020979">
    <property type="expression patterns" value="Expressed in embryo"/>
</dbReference>
<dbReference type="UCSC" id="W03D2.2">
    <property type="organism name" value="c. elegans"/>
</dbReference>
<dbReference type="PANTHER" id="PTHR22899:SF0">
    <property type="entry name" value="F-BOX ASSOCIATED DOMAIN-CONTAINING PROTEIN-RELATED"/>
    <property type="match status" value="1"/>
</dbReference>
<organism evidence="2 3">
    <name type="scientific">Caenorhabditis elegans</name>
    <dbReference type="NCBI Taxonomy" id="6239"/>
    <lineage>
        <taxon>Eukaryota</taxon>
        <taxon>Metazoa</taxon>
        <taxon>Ecdysozoa</taxon>
        <taxon>Nematoda</taxon>
        <taxon>Chromadorea</taxon>
        <taxon>Rhabditida</taxon>
        <taxon>Rhabditina</taxon>
        <taxon>Rhabditomorpha</taxon>
        <taxon>Rhabditoidea</taxon>
        <taxon>Rhabditidae</taxon>
        <taxon>Peloderinae</taxon>
        <taxon>Caenorhabditis</taxon>
    </lineage>
</organism>
<dbReference type="EMBL" id="BX284604">
    <property type="protein sequence ID" value="CCD66760.1"/>
    <property type="molecule type" value="Genomic_DNA"/>
</dbReference>
<protein>
    <submittedName>
        <fullName evidence="2">F-box domain-containing protein</fullName>
    </submittedName>
</protein>
<evidence type="ECO:0000259" key="1">
    <source>
        <dbReference type="Pfam" id="PF00646"/>
    </source>
</evidence>
<proteinExistence type="predicted"/>
<dbReference type="WormBase" id="W03D2.2">
    <property type="protein sequence ID" value="CE14508"/>
    <property type="gene ID" value="WBGene00020979"/>
    <property type="gene designation" value="fbxb-55"/>
</dbReference>
<dbReference type="Pfam" id="PF00646">
    <property type="entry name" value="F-box"/>
    <property type="match status" value="1"/>
</dbReference>
<feature type="domain" description="F-box" evidence="1">
    <location>
        <begin position="43"/>
        <end position="80"/>
    </location>
</feature>
<dbReference type="InterPro" id="IPR001810">
    <property type="entry name" value="F-box_dom"/>
</dbReference>
<dbReference type="GeneID" id="189151"/>
<dbReference type="InParanoid" id="O02121"/>
<dbReference type="RefSeq" id="NP_500473.1">
    <property type="nucleotide sequence ID" value="NM_068072.1"/>
</dbReference>
<dbReference type="CTD" id="189151"/>
<gene>
    <name evidence="2 4" type="primary">fbxb-55</name>
    <name evidence="2" type="ORF">CELE_W03D2.2</name>
    <name evidence="4" type="ORF">W03D2.2</name>
</gene>